<evidence type="ECO:0000313" key="4">
    <source>
        <dbReference type="EMBL" id="MDX4955525.1"/>
    </source>
</evidence>
<name>A0AAJ2R4F7_DELAC</name>
<dbReference type="AlphaFoldDB" id="A0AAJ2R4F7"/>
<dbReference type="Pfam" id="PF01370">
    <property type="entry name" value="Epimerase"/>
    <property type="match status" value="1"/>
</dbReference>
<dbReference type="EMBL" id="JAWWMZ010000007">
    <property type="protein sequence ID" value="MDX4955525.1"/>
    <property type="molecule type" value="Genomic_DNA"/>
</dbReference>
<dbReference type="Gene3D" id="3.40.50.720">
    <property type="entry name" value="NAD(P)-binding Rossmann-like Domain"/>
    <property type="match status" value="1"/>
</dbReference>
<accession>A0AAJ2R4F7</accession>
<reference evidence="4" key="1">
    <citation type="submission" date="2023-11" db="EMBL/GenBank/DDBJ databases">
        <title>Identification and selenium tolerance of Delftia acidovorans R3-25.</title>
        <authorList>
            <person name="Zhang S."/>
            <person name="Liu Y."/>
            <person name="Guo Y."/>
        </authorList>
    </citation>
    <scope>NUCLEOTIDE SEQUENCE</scope>
    <source>
        <strain evidence="4">R3-25</strain>
    </source>
</reference>
<proteinExistence type="inferred from homology"/>
<sequence>MNQRQNGAKKRALVTGAAGFTGRYLTQELEQHGWEVWGLGHTQQPDLANYRVAALEDYTQLQEAVQAIAPQAVFHLAAIAFVGHGSPTDFYRVNVSGSRNLLQALASQEQVPESVLIASSANVYGNSAQGQLTEATPMCPANDYAVSKSAMEMMARIWMDKLPITIARPFNYTGVGQSRDFLIPKIVDHFRRRATQIELGNLQVWRDFSDVRDVVHAYRLLVESNSVNQVVNVGSQKLSSLQDVLDQCMRITGHELQVHVNPAFVRANEVKTLCADTSLLESLIGIRSPRPLDETLQWMLA</sequence>
<evidence type="ECO:0000313" key="5">
    <source>
        <dbReference type="Proteomes" id="UP001287445"/>
    </source>
</evidence>
<gene>
    <name evidence="4" type="ORF">SGN30_19085</name>
</gene>
<evidence type="ECO:0000256" key="1">
    <source>
        <dbReference type="ARBA" id="ARBA00005125"/>
    </source>
</evidence>
<dbReference type="Proteomes" id="UP001287445">
    <property type="component" value="Unassembled WGS sequence"/>
</dbReference>
<comment type="similarity">
    <text evidence="2">Belongs to the NAD(P)-dependent epimerase/dehydratase family.</text>
</comment>
<dbReference type="RefSeq" id="WP_319074884.1">
    <property type="nucleotide sequence ID" value="NZ_JAWWMZ010000007.1"/>
</dbReference>
<dbReference type="SUPFAM" id="SSF51735">
    <property type="entry name" value="NAD(P)-binding Rossmann-fold domains"/>
    <property type="match status" value="1"/>
</dbReference>
<comment type="pathway">
    <text evidence="1">Bacterial outer membrane biogenesis; LPS O-antigen biosynthesis.</text>
</comment>
<evidence type="ECO:0000256" key="2">
    <source>
        <dbReference type="ARBA" id="ARBA00007637"/>
    </source>
</evidence>
<keyword evidence="4" id="KW-0456">Lyase</keyword>
<protein>
    <submittedName>
        <fullName evidence="4">GDP-mannose 4,6-dehydratase</fullName>
        <ecNumber evidence="4">4.2.1.47</ecNumber>
    </submittedName>
</protein>
<comment type="caution">
    <text evidence="4">The sequence shown here is derived from an EMBL/GenBank/DDBJ whole genome shotgun (WGS) entry which is preliminary data.</text>
</comment>
<organism evidence="4 5">
    <name type="scientific">Delftia acidovorans</name>
    <name type="common">Pseudomonas acidovorans</name>
    <name type="synonym">Comamonas acidovorans</name>
    <dbReference type="NCBI Taxonomy" id="80866"/>
    <lineage>
        <taxon>Bacteria</taxon>
        <taxon>Pseudomonadati</taxon>
        <taxon>Pseudomonadota</taxon>
        <taxon>Betaproteobacteria</taxon>
        <taxon>Burkholderiales</taxon>
        <taxon>Comamonadaceae</taxon>
        <taxon>Delftia</taxon>
    </lineage>
</organism>
<dbReference type="Gene3D" id="3.90.25.10">
    <property type="entry name" value="UDP-galactose 4-epimerase, domain 1"/>
    <property type="match status" value="1"/>
</dbReference>
<evidence type="ECO:0000259" key="3">
    <source>
        <dbReference type="Pfam" id="PF01370"/>
    </source>
</evidence>
<dbReference type="PANTHER" id="PTHR43000">
    <property type="entry name" value="DTDP-D-GLUCOSE 4,6-DEHYDRATASE-RELATED"/>
    <property type="match status" value="1"/>
</dbReference>
<dbReference type="EC" id="4.2.1.47" evidence="4"/>
<feature type="domain" description="NAD-dependent epimerase/dehydratase" evidence="3">
    <location>
        <begin position="12"/>
        <end position="234"/>
    </location>
</feature>
<dbReference type="InterPro" id="IPR001509">
    <property type="entry name" value="Epimerase_deHydtase"/>
</dbReference>
<dbReference type="GO" id="GO:0008446">
    <property type="term" value="F:GDP-mannose 4,6-dehydratase activity"/>
    <property type="evidence" value="ECO:0007669"/>
    <property type="project" value="UniProtKB-EC"/>
</dbReference>
<dbReference type="InterPro" id="IPR036291">
    <property type="entry name" value="NAD(P)-bd_dom_sf"/>
</dbReference>